<dbReference type="KEGG" id="fpz:LA55_798"/>
<feature type="transmembrane region" description="Helical" evidence="6">
    <location>
        <begin position="167"/>
        <end position="186"/>
    </location>
</feature>
<evidence type="ECO:0000256" key="4">
    <source>
        <dbReference type="ARBA" id="ARBA00022989"/>
    </source>
</evidence>
<evidence type="ECO:0000256" key="5">
    <source>
        <dbReference type="ARBA" id="ARBA00023136"/>
    </source>
</evidence>
<evidence type="ECO:0000256" key="6">
    <source>
        <dbReference type="SAM" id="Phobius"/>
    </source>
</evidence>
<sequence length="194" mass="22351">MNLCNKTYSFIKSFWEYLGQSQDKNYRILHIVVGLAVLFQIINSNFVHTKYGLNAWAYTHMLCGLGLAVLSVLLLIMSLDKRGLRYYFPYLYGDFSALREDILELRKFKLPNARSGSLAAIVQGLGLLALTLAWVTGFFWFTAWNYQSAYIDSVKAVHKTLVDPVEIYIYAHALMGILHYILQRYFPSRISDVK</sequence>
<dbReference type="AlphaFoldDB" id="A0A0B6D6W5"/>
<keyword evidence="2" id="KW-1003">Cell membrane</keyword>
<evidence type="ECO:0000256" key="2">
    <source>
        <dbReference type="ARBA" id="ARBA00022475"/>
    </source>
</evidence>
<dbReference type="Proteomes" id="UP000031830">
    <property type="component" value="Chromosome"/>
</dbReference>
<evidence type="ECO:0000256" key="1">
    <source>
        <dbReference type="ARBA" id="ARBA00004651"/>
    </source>
</evidence>
<dbReference type="SUPFAM" id="SSF81342">
    <property type="entry name" value="Transmembrane di-heme cytochromes"/>
    <property type="match status" value="1"/>
</dbReference>
<dbReference type="InterPro" id="IPR016174">
    <property type="entry name" value="Di-haem_cyt_TM"/>
</dbReference>
<feature type="transmembrane region" description="Helical" evidence="6">
    <location>
        <begin position="26"/>
        <end position="43"/>
    </location>
</feature>
<feature type="transmembrane region" description="Helical" evidence="6">
    <location>
        <begin position="55"/>
        <end position="76"/>
    </location>
</feature>
<organism evidence="8 9">
    <name type="scientific">Francisella philomiragia</name>
    <dbReference type="NCBI Taxonomy" id="28110"/>
    <lineage>
        <taxon>Bacteria</taxon>
        <taxon>Pseudomonadati</taxon>
        <taxon>Pseudomonadota</taxon>
        <taxon>Gammaproteobacteria</taxon>
        <taxon>Thiotrichales</taxon>
        <taxon>Francisellaceae</taxon>
        <taxon>Francisella</taxon>
    </lineage>
</organism>
<evidence type="ECO:0000259" key="7">
    <source>
        <dbReference type="Pfam" id="PF01292"/>
    </source>
</evidence>
<dbReference type="Pfam" id="PF01292">
    <property type="entry name" value="Ni_hydr_CYTB"/>
    <property type="match status" value="1"/>
</dbReference>
<evidence type="ECO:0000256" key="3">
    <source>
        <dbReference type="ARBA" id="ARBA00022692"/>
    </source>
</evidence>
<dbReference type="RefSeq" id="WP_044525994.1">
    <property type="nucleotide sequence ID" value="NZ_CP009440.1"/>
</dbReference>
<accession>A0A0B6D6W5</accession>
<comment type="subcellular location">
    <subcellularLocation>
        <location evidence="1">Cell membrane</location>
        <topology evidence="1">Multi-pass membrane protein</topology>
    </subcellularLocation>
</comment>
<gene>
    <name evidence="8" type="ORF">LA55_798</name>
</gene>
<dbReference type="STRING" id="28110.KU46_1732"/>
<keyword evidence="3 6" id="KW-0812">Transmembrane</keyword>
<dbReference type="OrthoDB" id="6588368at2"/>
<keyword evidence="4 6" id="KW-1133">Transmembrane helix</keyword>
<proteinExistence type="predicted"/>
<dbReference type="GO" id="GO:0005886">
    <property type="term" value="C:plasma membrane"/>
    <property type="evidence" value="ECO:0007669"/>
    <property type="project" value="UniProtKB-SubCell"/>
</dbReference>
<evidence type="ECO:0000313" key="8">
    <source>
        <dbReference type="EMBL" id="AJI54027.1"/>
    </source>
</evidence>
<feature type="domain" description="Cytochrome b561 bacterial/Ni-hydrogenase" evidence="7">
    <location>
        <begin position="24"/>
        <end position="183"/>
    </location>
</feature>
<dbReference type="GO" id="GO:0022904">
    <property type="term" value="P:respiratory electron transport chain"/>
    <property type="evidence" value="ECO:0007669"/>
    <property type="project" value="InterPro"/>
</dbReference>
<protein>
    <submittedName>
        <fullName evidence="8">Prokaryotic cytochrome b561 family protein</fullName>
    </submittedName>
</protein>
<dbReference type="EMBL" id="CP009440">
    <property type="protein sequence ID" value="AJI54027.1"/>
    <property type="molecule type" value="Genomic_DNA"/>
</dbReference>
<reference evidence="8 9" key="1">
    <citation type="journal article" date="2015" name="Genome Announc.">
        <title>Genome sequencing of 18 francisella strains to aid in assay development and testing.</title>
        <authorList>
            <person name="Johnson S.L."/>
            <person name="Daligault H.E."/>
            <person name="Davenport K.W."/>
            <person name="Coyne S.R."/>
            <person name="Frey K.G."/>
            <person name="Koroleva G.I."/>
            <person name="Broomall S.M."/>
            <person name="Bishop-Lilly K.A."/>
            <person name="Bruce D.C."/>
            <person name="Chertkov O."/>
            <person name="Freitas T."/>
            <person name="Jaissle J."/>
            <person name="Ladner J.T."/>
            <person name="Rosenzweig C.N."/>
            <person name="Gibbons H.S."/>
            <person name="Palacios G.F."/>
            <person name="Redden C.L."/>
            <person name="Xu Y."/>
            <person name="Minogue T.D."/>
            <person name="Chain P.S."/>
        </authorList>
    </citation>
    <scope>NUCLEOTIDE SEQUENCE [LARGE SCALE GENOMIC DNA]</scope>
    <source>
        <strain evidence="8 9">GA01-2794</strain>
    </source>
</reference>
<dbReference type="GO" id="GO:0009055">
    <property type="term" value="F:electron transfer activity"/>
    <property type="evidence" value="ECO:0007669"/>
    <property type="project" value="InterPro"/>
</dbReference>
<dbReference type="InterPro" id="IPR011577">
    <property type="entry name" value="Cyt_b561_bac/Ni-Hgenase"/>
</dbReference>
<evidence type="ECO:0000313" key="9">
    <source>
        <dbReference type="Proteomes" id="UP000031830"/>
    </source>
</evidence>
<feature type="transmembrane region" description="Helical" evidence="6">
    <location>
        <begin position="116"/>
        <end position="141"/>
    </location>
</feature>
<keyword evidence="5 6" id="KW-0472">Membrane</keyword>
<name>A0A0B6D6W5_9GAMM</name>